<comment type="caution">
    <text evidence="14">The sequence shown here is derived from an EMBL/GenBank/DDBJ whole genome shotgun (WGS) entry which is preliminary data.</text>
</comment>
<dbReference type="Gene3D" id="3.30.470.20">
    <property type="entry name" value="ATP-grasp fold, B domain"/>
    <property type="match status" value="1"/>
</dbReference>
<feature type="domain" description="ATP-grasp" evidence="13">
    <location>
        <begin position="127"/>
        <end position="324"/>
    </location>
</feature>
<dbReference type="SUPFAM" id="SSF52440">
    <property type="entry name" value="PreATP-grasp domain"/>
    <property type="match status" value="1"/>
</dbReference>
<dbReference type="PROSITE" id="PS50975">
    <property type="entry name" value="ATP_GRASP"/>
    <property type="match status" value="1"/>
</dbReference>
<dbReference type="InterPro" id="IPR033747">
    <property type="entry name" value="PurE_ClassI"/>
</dbReference>
<dbReference type="AlphaFoldDB" id="A0AAN6UGQ6"/>
<dbReference type="Gene3D" id="3.40.50.1970">
    <property type="match status" value="1"/>
</dbReference>
<dbReference type="InterPro" id="IPR016301">
    <property type="entry name" value="Ade2_fungi/plant"/>
</dbReference>
<dbReference type="InterPro" id="IPR040686">
    <property type="entry name" value="PurK_C"/>
</dbReference>
<dbReference type="Gene3D" id="3.40.50.20">
    <property type="match status" value="1"/>
</dbReference>
<dbReference type="SUPFAM" id="SSF52255">
    <property type="entry name" value="N5-CAIR mutase (phosphoribosylaminoimidazole carboxylase, PurE)"/>
    <property type="match status" value="1"/>
</dbReference>
<evidence type="ECO:0000256" key="5">
    <source>
        <dbReference type="ARBA" id="ARBA00021059"/>
    </source>
</evidence>
<evidence type="ECO:0000256" key="4">
    <source>
        <dbReference type="ARBA" id="ARBA00012329"/>
    </source>
</evidence>
<dbReference type="EMBL" id="MU853418">
    <property type="protein sequence ID" value="KAK4132404.1"/>
    <property type="molecule type" value="Genomic_DNA"/>
</dbReference>
<evidence type="ECO:0000256" key="6">
    <source>
        <dbReference type="ARBA" id="ARBA00022741"/>
    </source>
</evidence>
<dbReference type="InterPro" id="IPR003135">
    <property type="entry name" value="ATP-grasp_carboxylate-amine"/>
</dbReference>
<organism evidence="14 15">
    <name type="scientific">Trichocladium antarcticum</name>
    <dbReference type="NCBI Taxonomy" id="1450529"/>
    <lineage>
        <taxon>Eukaryota</taxon>
        <taxon>Fungi</taxon>
        <taxon>Dikarya</taxon>
        <taxon>Ascomycota</taxon>
        <taxon>Pezizomycotina</taxon>
        <taxon>Sordariomycetes</taxon>
        <taxon>Sordariomycetidae</taxon>
        <taxon>Sordariales</taxon>
        <taxon>Chaetomiaceae</taxon>
        <taxon>Trichocladium</taxon>
    </lineage>
</organism>
<dbReference type="SUPFAM" id="SSF56059">
    <property type="entry name" value="Glutathione synthetase ATP-binding domain-like"/>
    <property type="match status" value="1"/>
</dbReference>
<dbReference type="NCBIfam" id="TIGR01162">
    <property type="entry name" value="purE"/>
    <property type="match status" value="1"/>
</dbReference>
<sequence length="625" mass="67884">MSEGRNTVIGLLGGGQLGRMLCEAANPLGIDIAVLDEESSPAKQAHNTNRHVTGSFKDPARIRELAAQSDFLSVEIEHVETEVLEDIEKNGVKVVGADGSTTLHKPPVHPSWRTIRLIQDKYLQKEHFRTSEKKIPIADQVAIESGVAAMESLKNAAAKFGFPFMVKARKGSYDGRGNFKVDSEDDFGPAVKALGGLSLYAEKWAPFVKELAVMVIRTEDDEGTLKACVAYPAVETIHEDSVCTKVFMPPRGVPETVCEAARKLATEVISTLWGRGVFAVEMFVLEDGSLMVNEVAPRPHNSGHYTIEAVPYMSQYKAQIHAVLDLPIPEMLTPRVSSSIMLNILGGATPSSHLELARLARSYFDEDMDIYLHLYNKASKPGRKIGHITLTGTSAIQHLEARAKPFIDLVNQIRQERITATSETIRPQQETQPKPTTTTTTPAQSQPSSEETPLVLVTMGSDSDLPVLRAGLDILKQFGVPYALDITSAHRTPKYMMRVADEAAGRGIKVIIAAAGGAAHLPGMLSSETPLPVIGVPVKATHLDGMDSLLSIVQMPRGVPTATVGINNSTNAALLAIRILGSFVPKYQEQMRKYQLEMEEQVIVKGTKLREGGDVAYLAGMAAKK</sequence>
<keyword evidence="15" id="KW-1185">Reference proteome</keyword>
<dbReference type="InterPro" id="IPR000031">
    <property type="entry name" value="PurE_dom"/>
</dbReference>
<dbReference type="GO" id="GO:0006189">
    <property type="term" value="P:'de novo' IMP biosynthetic process"/>
    <property type="evidence" value="ECO:0007669"/>
    <property type="project" value="UniProtKB-UniRule"/>
</dbReference>
<dbReference type="Pfam" id="PF02222">
    <property type="entry name" value="ATP-grasp"/>
    <property type="match status" value="1"/>
</dbReference>
<comment type="similarity">
    <text evidence="3 11">In the C-terminal section; belongs to the AIR carboxylase family. Class I subfamily.</text>
</comment>
<keyword evidence="7 11" id="KW-0658">Purine biosynthesis</keyword>
<keyword evidence="9 11" id="KW-0067">ATP-binding</keyword>
<dbReference type="InterPro" id="IPR013815">
    <property type="entry name" value="ATP_grasp_subdomain_1"/>
</dbReference>
<dbReference type="InterPro" id="IPR011054">
    <property type="entry name" value="Rudment_hybrid_motif"/>
</dbReference>
<evidence type="ECO:0000256" key="10">
    <source>
        <dbReference type="ARBA" id="ARBA00023239"/>
    </source>
</evidence>
<evidence type="ECO:0000256" key="3">
    <source>
        <dbReference type="ARBA" id="ARBA00006114"/>
    </source>
</evidence>
<feature type="compositionally biased region" description="Low complexity" evidence="12">
    <location>
        <begin position="427"/>
        <end position="449"/>
    </location>
</feature>
<dbReference type="EC" id="4.1.1.21" evidence="4 11"/>
<dbReference type="GO" id="GO:0005524">
    <property type="term" value="F:ATP binding"/>
    <property type="evidence" value="ECO:0007669"/>
    <property type="project" value="UniProtKB-UniRule"/>
</dbReference>
<dbReference type="NCBIfam" id="TIGR01161">
    <property type="entry name" value="purK"/>
    <property type="match status" value="1"/>
</dbReference>
<dbReference type="HAMAP" id="MF_01929">
    <property type="entry name" value="PurE_classI"/>
    <property type="match status" value="1"/>
</dbReference>
<evidence type="ECO:0000256" key="11">
    <source>
        <dbReference type="PIRNR" id="PIRNR001340"/>
    </source>
</evidence>
<feature type="region of interest" description="Disordered" evidence="12">
    <location>
        <begin position="419"/>
        <end position="451"/>
    </location>
</feature>
<evidence type="ECO:0000256" key="8">
    <source>
        <dbReference type="ARBA" id="ARBA00022793"/>
    </source>
</evidence>
<protein>
    <recommendedName>
        <fullName evidence="5 11">Phosphoribosylaminoimidazole carboxylase</fullName>
        <ecNumber evidence="4 11">4.1.1.21</ecNumber>
    </recommendedName>
</protein>
<evidence type="ECO:0000313" key="14">
    <source>
        <dbReference type="EMBL" id="KAK4132404.1"/>
    </source>
</evidence>
<dbReference type="PANTHER" id="PTHR11609">
    <property type="entry name" value="PURINE BIOSYNTHESIS PROTEIN 6/7, PUR6/7"/>
    <property type="match status" value="1"/>
</dbReference>
<dbReference type="SUPFAM" id="SSF51246">
    <property type="entry name" value="Rudiment single hybrid motif"/>
    <property type="match status" value="1"/>
</dbReference>
<dbReference type="InterPro" id="IPR011761">
    <property type="entry name" value="ATP-grasp"/>
</dbReference>
<dbReference type="Pfam" id="PF00731">
    <property type="entry name" value="AIRC"/>
    <property type="match status" value="1"/>
</dbReference>
<dbReference type="HAMAP" id="MF_01928">
    <property type="entry name" value="PurK"/>
    <property type="match status" value="1"/>
</dbReference>
<keyword evidence="6 11" id="KW-0547">Nucleotide-binding</keyword>
<dbReference type="InterPro" id="IPR016185">
    <property type="entry name" value="PreATP-grasp_dom_sf"/>
</dbReference>
<dbReference type="InterPro" id="IPR005875">
    <property type="entry name" value="PurK"/>
</dbReference>
<evidence type="ECO:0000259" key="13">
    <source>
        <dbReference type="PROSITE" id="PS50975"/>
    </source>
</evidence>
<gene>
    <name evidence="14" type="ORF">BT67DRAFT_443967</name>
</gene>
<dbReference type="Gene3D" id="3.30.1490.20">
    <property type="entry name" value="ATP-grasp fold, A domain"/>
    <property type="match status" value="1"/>
</dbReference>
<evidence type="ECO:0000256" key="9">
    <source>
        <dbReference type="ARBA" id="ARBA00022840"/>
    </source>
</evidence>
<dbReference type="GO" id="GO:0004638">
    <property type="term" value="F:phosphoribosylaminoimidazole carboxylase activity"/>
    <property type="evidence" value="ECO:0007669"/>
    <property type="project" value="UniProtKB-UniRule"/>
</dbReference>
<keyword evidence="8 11" id="KW-0210">Decarboxylase</keyword>
<dbReference type="Pfam" id="PF17769">
    <property type="entry name" value="PurK_C"/>
    <property type="match status" value="1"/>
</dbReference>
<dbReference type="InterPro" id="IPR054350">
    <property type="entry name" value="PurT/PurK_preATP-grasp"/>
</dbReference>
<dbReference type="PANTHER" id="PTHR11609:SF5">
    <property type="entry name" value="PHOSPHORIBOSYLAMINOIMIDAZOLE CARBOXYLASE"/>
    <property type="match status" value="1"/>
</dbReference>
<dbReference type="Pfam" id="PF22660">
    <property type="entry name" value="RS_preATP-grasp-like"/>
    <property type="match status" value="1"/>
</dbReference>
<comment type="pathway">
    <text evidence="2 11">Purine metabolism; IMP biosynthesis via de novo pathway; 5-amino-1-(5-phospho-D-ribosyl)imidazole-4-carboxylate from 5-amino-1-(5-phospho-D-ribosyl)imidazole (carboxylase route): step 1/1.</text>
</comment>
<name>A0AAN6UGQ6_9PEZI</name>
<dbReference type="PIRSF" id="PIRSF001340">
    <property type="entry name" value="AIR_carboxylase"/>
    <property type="match status" value="1"/>
</dbReference>
<keyword evidence="10 11" id="KW-0456">Lyase</keyword>
<evidence type="ECO:0000256" key="12">
    <source>
        <dbReference type="SAM" id="MobiDB-lite"/>
    </source>
</evidence>
<dbReference type="SMART" id="SM01001">
    <property type="entry name" value="AIRC"/>
    <property type="match status" value="1"/>
</dbReference>
<evidence type="ECO:0000256" key="1">
    <source>
        <dbReference type="ARBA" id="ARBA00001244"/>
    </source>
</evidence>
<reference evidence="14" key="2">
    <citation type="submission" date="2023-05" db="EMBL/GenBank/DDBJ databases">
        <authorList>
            <consortium name="Lawrence Berkeley National Laboratory"/>
            <person name="Steindorff A."/>
            <person name="Hensen N."/>
            <person name="Bonometti L."/>
            <person name="Westerberg I."/>
            <person name="Brannstrom I.O."/>
            <person name="Guillou S."/>
            <person name="Cros-Aarteil S."/>
            <person name="Calhoun S."/>
            <person name="Haridas S."/>
            <person name="Kuo A."/>
            <person name="Mondo S."/>
            <person name="Pangilinan J."/>
            <person name="Riley R."/>
            <person name="Labutti K."/>
            <person name="Andreopoulos B."/>
            <person name="Lipzen A."/>
            <person name="Chen C."/>
            <person name="Yanf M."/>
            <person name="Daum C."/>
            <person name="Ng V."/>
            <person name="Clum A."/>
            <person name="Ohm R."/>
            <person name="Martin F."/>
            <person name="Silar P."/>
            <person name="Natvig D."/>
            <person name="Lalanne C."/>
            <person name="Gautier V."/>
            <person name="Ament-Velasquez S.L."/>
            <person name="Kruys A."/>
            <person name="Hutchinson M.I."/>
            <person name="Powell A.J."/>
            <person name="Barry K."/>
            <person name="Miller A.N."/>
            <person name="Grigoriev I.V."/>
            <person name="Debuchy R."/>
            <person name="Gladieux P."/>
            <person name="Thoren M.H."/>
            <person name="Johannesson H."/>
        </authorList>
    </citation>
    <scope>NUCLEOTIDE SEQUENCE</scope>
    <source>
        <strain evidence="14">CBS 123565</strain>
    </source>
</reference>
<reference evidence="14" key="1">
    <citation type="journal article" date="2023" name="Mol. Phylogenet. Evol.">
        <title>Genome-scale phylogeny and comparative genomics of the fungal order Sordariales.</title>
        <authorList>
            <person name="Hensen N."/>
            <person name="Bonometti L."/>
            <person name="Westerberg I."/>
            <person name="Brannstrom I.O."/>
            <person name="Guillou S."/>
            <person name="Cros-Aarteil S."/>
            <person name="Calhoun S."/>
            <person name="Haridas S."/>
            <person name="Kuo A."/>
            <person name="Mondo S."/>
            <person name="Pangilinan J."/>
            <person name="Riley R."/>
            <person name="LaButti K."/>
            <person name="Andreopoulos B."/>
            <person name="Lipzen A."/>
            <person name="Chen C."/>
            <person name="Yan M."/>
            <person name="Daum C."/>
            <person name="Ng V."/>
            <person name="Clum A."/>
            <person name="Steindorff A."/>
            <person name="Ohm R.A."/>
            <person name="Martin F."/>
            <person name="Silar P."/>
            <person name="Natvig D.O."/>
            <person name="Lalanne C."/>
            <person name="Gautier V."/>
            <person name="Ament-Velasquez S.L."/>
            <person name="Kruys A."/>
            <person name="Hutchinson M.I."/>
            <person name="Powell A.J."/>
            <person name="Barry K."/>
            <person name="Miller A.N."/>
            <person name="Grigoriev I.V."/>
            <person name="Debuchy R."/>
            <person name="Gladieux P."/>
            <person name="Hiltunen Thoren M."/>
            <person name="Johannesson H."/>
        </authorList>
    </citation>
    <scope>NUCLEOTIDE SEQUENCE</scope>
    <source>
        <strain evidence="14">CBS 123565</strain>
    </source>
</reference>
<evidence type="ECO:0000256" key="2">
    <source>
        <dbReference type="ARBA" id="ARBA00004747"/>
    </source>
</evidence>
<accession>A0AAN6UGQ6</accession>
<dbReference type="GO" id="GO:0046872">
    <property type="term" value="F:metal ion binding"/>
    <property type="evidence" value="ECO:0007669"/>
    <property type="project" value="InterPro"/>
</dbReference>
<dbReference type="Proteomes" id="UP001304895">
    <property type="component" value="Unassembled WGS sequence"/>
</dbReference>
<proteinExistence type="inferred from homology"/>
<evidence type="ECO:0000313" key="15">
    <source>
        <dbReference type="Proteomes" id="UP001304895"/>
    </source>
</evidence>
<evidence type="ECO:0000256" key="7">
    <source>
        <dbReference type="ARBA" id="ARBA00022755"/>
    </source>
</evidence>
<comment type="catalytic activity">
    <reaction evidence="1 11">
        <text>5-amino-1-(5-phospho-D-ribosyl)imidazole-4-carboxylate + H(+) = 5-amino-1-(5-phospho-beta-D-ribosyl)imidazole + CO2</text>
        <dbReference type="Rhea" id="RHEA:10792"/>
        <dbReference type="ChEBI" id="CHEBI:15378"/>
        <dbReference type="ChEBI" id="CHEBI:16526"/>
        <dbReference type="ChEBI" id="CHEBI:77657"/>
        <dbReference type="ChEBI" id="CHEBI:137981"/>
        <dbReference type="EC" id="4.1.1.21"/>
    </reaction>
</comment>